<keyword evidence="3 5" id="KW-1133">Transmembrane helix</keyword>
<name>A0A975F1P9_9SPIR</name>
<feature type="transmembrane region" description="Helical" evidence="5">
    <location>
        <begin position="21"/>
        <end position="45"/>
    </location>
</feature>
<protein>
    <submittedName>
        <fullName evidence="6">Isoprenylcysteine carboxylmethyltransferase family protein</fullName>
    </submittedName>
</protein>
<dbReference type="Gene3D" id="1.20.120.1630">
    <property type="match status" value="1"/>
</dbReference>
<reference evidence="6" key="2">
    <citation type="journal article" date="2021" name="Microbiol. Resour. Announc.">
        <title>Complete Genome Sequences of Three Human Oral Treponema parvum Isolates.</title>
        <authorList>
            <person name="Zeng H."/>
            <person name="Watt R.M."/>
        </authorList>
    </citation>
    <scope>NUCLEOTIDE SEQUENCE</scope>
    <source>
        <strain evidence="6">ATCC 700773</strain>
    </source>
</reference>
<accession>A0A975F1P9</accession>
<dbReference type="Proteomes" id="UP000671995">
    <property type="component" value="Chromosome"/>
</dbReference>
<dbReference type="EMBL" id="CP054257">
    <property type="protein sequence ID" value="QTQ12816.1"/>
    <property type="molecule type" value="Genomic_DNA"/>
</dbReference>
<evidence type="ECO:0000256" key="4">
    <source>
        <dbReference type="ARBA" id="ARBA00023136"/>
    </source>
</evidence>
<dbReference type="PANTHER" id="PTHR43847:SF1">
    <property type="entry name" value="BLL3993 PROTEIN"/>
    <property type="match status" value="1"/>
</dbReference>
<comment type="subcellular location">
    <subcellularLocation>
        <location evidence="1">Endomembrane system</location>
        <topology evidence="1">Multi-pass membrane protein</topology>
    </subcellularLocation>
</comment>
<evidence type="ECO:0000256" key="5">
    <source>
        <dbReference type="SAM" id="Phobius"/>
    </source>
</evidence>
<dbReference type="PANTHER" id="PTHR43847">
    <property type="entry name" value="BLL3993 PROTEIN"/>
    <property type="match status" value="1"/>
</dbReference>
<organism evidence="6 7">
    <name type="scientific">Treponema parvum</name>
    <dbReference type="NCBI Taxonomy" id="138851"/>
    <lineage>
        <taxon>Bacteria</taxon>
        <taxon>Pseudomonadati</taxon>
        <taxon>Spirochaetota</taxon>
        <taxon>Spirochaetia</taxon>
        <taxon>Spirochaetales</taxon>
        <taxon>Treponemataceae</taxon>
        <taxon>Treponema</taxon>
    </lineage>
</organism>
<feature type="transmembrane region" description="Helical" evidence="5">
    <location>
        <begin position="101"/>
        <end position="119"/>
    </location>
</feature>
<feature type="transmembrane region" description="Helical" evidence="5">
    <location>
        <begin position="57"/>
        <end position="80"/>
    </location>
</feature>
<evidence type="ECO:0000256" key="2">
    <source>
        <dbReference type="ARBA" id="ARBA00022692"/>
    </source>
</evidence>
<dbReference type="Pfam" id="PF04191">
    <property type="entry name" value="PEMT"/>
    <property type="match status" value="1"/>
</dbReference>
<dbReference type="AlphaFoldDB" id="A0A975F1P9"/>
<gene>
    <name evidence="6" type="ORF">HRI96_00555</name>
</gene>
<sequence length="177" mass="19642">MDKTSAKKSTENKQAHLPVMGVGPVCVAIMIAFTAIGIALVKFGVLAGGNVNGTPAAVLFTIAGILCITGGIALWCAAVFGARIDAKIKSNRLETGGVYALARNPIYSAFLFICTGTLLFCRNRYVLILPPFFWLYLTVFMKLTEEKWLSERFGDEYSAYCKRVNRFIPWKNREWLM</sequence>
<evidence type="ECO:0000256" key="1">
    <source>
        <dbReference type="ARBA" id="ARBA00004127"/>
    </source>
</evidence>
<evidence type="ECO:0000313" key="7">
    <source>
        <dbReference type="Proteomes" id="UP000671995"/>
    </source>
</evidence>
<dbReference type="InterPro" id="IPR052527">
    <property type="entry name" value="Metal_cation-efflux_comp"/>
</dbReference>
<keyword evidence="2 5" id="KW-0812">Transmembrane</keyword>
<proteinExistence type="predicted"/>
<dbReference type="GO" id="GO:0012505">
    <property type="term" value="C:endomembrane system"/>
    <property type="evidence" value="ECO:0007669"/>
    <property type="project" value="UniProtKB-SubCell"/>
</dbReference>
<evidence type="ECO:0000256" key="3">
    <source>
        <dbReference type="ARBA" id="ARBA00022989"/>
    </source>
</evidence>
<evidence type="ECO:0000313" key="6">
    <source>
        <dbReference type="EMBL" id="QTQ12816.1"/>
    </source>
</evidence>
<keyword evidence="4 5" id="KW-0472">Membrane</keyword>
<dbReference type="InterPro" id="IPR007318">
    <property type="entry name" value="Phopholipid_MeTrfase"/>
</dbReference>
<feature type="transmembrane region" description="Helical" evidence="5">
    <location>
        <begin position="125"/>
        <end position="143"/>
    </location>
</feature>
<reference evidence="6" key="1">
    <citation type="submission" date="2020-05" db="EMBL/GenBank/DDBJ databases">
        <authorList>
            <person name="Zeng H."/>
            <person name="Chan Y.K."/>
            <person name="Watt R.M."/>
        </authorList>
    </citation>
    <scope>NUCLEOTIDE SEQUENCE</scope>
    <source>
        <strain evidence="6">ATCC 700773</strain>
    </source>
</reference>